<keyword evidence="4" id="KW-1185">Reference proteome</keyword>
<protein>
    <submittedName>
        <fullName evidence="3">Protein phosphatase 2C domain-containing protein</fullName>
    </submittedName>
</protein>
<dbReference type="InterPro" id="IPR036457">
    <property type="entry name" value="PPM-type-like_dom_sf"/>
</dbReference>
<accession>A0ABW6GS80</accession>
<dbReference type="EMBL" id="JBHYPX010000064">
    <property type="protein sequence ID" value="MFE1355613.1"/>
    <property type="molecule type" value="Genomic_DNA"/>
</dbReference>
<evidence type="ECO:0000313" key="3">
    <source>
        <dbReference type="EMBL" id="MFE1355613.1"/>
    </source>
</evidence>
<dbReference type="SUPFAM" id="SSF81606">
    <property type="entry name" value="PP2C-like"/>
    <property type="match status" value="1"/>
</dbReference>
<gene>
    <name evidence="3" type="ORF">ACFW6T_26890</name>
</gene>
<dbReference type="Proteomes" id="UP001599542">
    <property type="component" value="Unassembled WGS sequence"/>
</dbReference>
<dbReference type="InterPro" id="IPR001932">
    <property type="entry name" value="PPM-type_phosphatase-like_dom"/>
</dbReference>
<dbReference type="Pfam" id="PF13672">
    <property type="entry name" value="PP2C_2"/>
    <property type="match status" value="1"/>
</dbReference>
<proteinExistence type="predicted"/>
<dbReference type="Gene3D" id="3.60.40.10">
    <property type="entry name" value="PPM-type phosphatase domain"/>
    <property type="match status" value="1"/>
</dbReference>
<reference evidence="3 4" key="1">
    <citation type="submission" date="2024-09" db="EMBL/GenBank/DDBJ databases">
        <title>The Natural Products Discovery Center: Release of the First 8490 Sequenced Strains for Exploring Actinobacteria Biosynthetic Diversity.</title>
        <authorList>
            <person name="Kalkreuter E."/>
            <person name="Kautsar S.A."/>
            <person name="Yang D."/>
            <person name="Bader C.D."/>
            <person name="Teijaro C.N."/>
            <person name="Fluegel L."/>
            <person name="Davis C.M."/>
            <person name="Simpson J.R."/>
            <person name="Lauterbach L."/>
            <person name="Steele A.D."/>
            <person name="Gui C."/>
            <person name="Meng S."/>
            <person name="Li G."/>
            <person name="Viehrig K."/>
            <person name="Ye F."/>
            <person name="Su P."/>
            <person name="Kiefer A.F."/>
            <person name="Nichols A."/>
            <person name="Cepeda A.J."/>
            <person name="Yan W."/>
            <person name="Fan B."/>
            <person name="Jiang Y."/>
            <person name="Adhikari A."/>
            <person name="Zheng C.-J."/>
            <person name="Schuster L."/>
            <person name="Cowan T.M."/>
            <person name="Smanski M.J."/>
            <person name="Chevrette M.G."/>
            <person name="De Carvalho L.P.S."/>
            <person name="Shen B."/>
        </authorList>
    </citation>
    <scope>NUCLEOTIDE SEQUENCE [LARGE SCALE GENOMIC DNA]</scope>
    <source>
        <strain evidence="3 4">NPDC058753</strain>
    </source>
</reference>
<evidence type="ECO:0000256" key="1">
    <source>
        <dbReference type="SAM" id="MobiDB-lite"/>
    </source>
</evidence>
<dbReference type="RefSeq" id="WP_380317318.1">
    <property type="nucleotide sequence ID" value="NZ_JBHYPW010000004.1"/>
</dbReference>
<organism evidence="3 4">
    <name type="scientific">Kitasatospora phosalacinea</name>
    <dbReference type="NCBI Taxonomy" id="2065"/>
    <lineage>
        <taxon>Bacteria</taxon>
        <taxon>Bacillati</taxon>
        <taxon>Actinomycetota</taxon>
        <taxon>Actinomycetes</taxon>
        <taxon>Kitasatosporales</taxon>
        <taxon>Streptomycetaceae</taxon>
        <taxon>Kitasatospora</taxon>
    </lineage>
</organism>
<feature type="domain" description="PPM-type phosphatase" evidence="2">
    <location>
        <begin position="25"/>
        <end position="215"/>
    </location>
</feature>
<evidence type="ECO:0000259" key="2">
    <source>
        <dbReference type="Pfam" id="PF13672"/>
    </source>
</evidence>
<sequence>MQISYTCQPSPDVQANEDFILAAERFVIVLDGATASGLPSGCEHSVSWLAGRLGGQLACVLIKNPGLDLTEVLREGIVRTRGLHAQCNLTNPNSPSSTVAIVREHNRRLDCPTLADSPIVARTHGGEVTAVFDDRTSHLPAYDRNSLSALRNTDEGFWVASTKPEAADRAVTASFPLADVESFGMVTDGVSRLVERYGWTWERLLDTLAKQGPEHAVQATRDAELATEPGTFRGKRHDDVTAVYGQPKPGGGREIKRQR</sequence>
<feature type="region of interest" description="Disordered" evidence="1">
    <location>
        <begin position="227"/>
        <end position="259"/>
    </location>
</feature>
<evidence type="ECO:0000313" key="4">
    <source>
        <dbReference type="Proteomes" id="UP001599542"/>
    </source>
</evidence>
<name>A0ABW6GS80_9ACTN</name>
<comment type="caution">
    <text evidence="3">The sequence shown here is derived from an EMBL/GenBank/DDBJ whole genome shotgun (WGS) entry which is preliminary data.</text>
</comment>